<evidence type="ECO:0000313" key="6">
    <source>
        <dbReference type="Proteomes" id="UP000654604"/>
    </source>
</evidence>
<keyword evidence="2" id="KW-0364">Heterocyst</keyword>
<comment type="subcellular location">
    <subcellularLocation>
        <location evidence="2">Cell septum</location>
    </subcellularLocation>
</comment>
<dbReference type="PANTHER" id="PTHR44591">
    <property type="entry name" value="STRESS RESPONSE REGULATOR PROTEIN 1"/>
    <property type="match status" value="1"/>
</dbReference>
<comment type="induction">
    <text evidence="2">By nitrogen starvation.</text>
</comment>
<dbReference type="InterPro" id="IPR001789">
    <property type="entry name" value="Sig_transdc_resp-reg_receiver"/>
</dbReference>
<dbReference type="Gene3D" id="3.40.50.2300">
    <property type="match status" value="1"/>
</dbReference>
<dbReference type="RefSeq" id="WP_193799628.1">
    <property type="nucleotide sequence ID" value="NZ_JADEWC010000003.1"/>
</dbReference>
<dbReference type="Pfam" id="PF14332">
    <property type="entry name" value="DUF4388"/>
    <property type="match status" value="1"/>
</dbReference>
<sequence length="435" mass="49066">MNNKTQKQPSTFNPVSILQFLYKNKLTVHLTLESNLVTWNLYYIDGVLQYANHSLQSLDTLEYYLSAINPGVATKIINVLKTRQNINTLQLIQIIHLLSQKQFINDEDKSHLLKKLTEDALESFLWLNKGEYHWEKLNKTEVLNIKNVVGDNPINISTTVKSLRIRHQLWQKLSPVANSPYQCPVFTSINDAQKKVPQGKLSMRVLTQLSKLVKGDTTIRDIATALKQDELKIIGLLAPYIHHGIVNVQKAKYPYDNLPTVSPMAQTMDNPTTPSSSPQQANIMAQSMGINGNHHLSNSLHGSSTQNKSKIICIDDSPTMLATIKDYLQGDYFEVVTVENPMESLSYLFESKPDLILMDLSMPKINGNRLSQILKSSSMFKNVPIIIVSGNHKMLDAQKIESIGARDFLAKPFSQTQLLNIVNKHLQNSYSAVNK</sequence>
<evidence type="ECO:0000313" key="5">
    <source>
        <dbReference type="EMBL" id="MBE9221429.1"/>
    </source>
</evidence>
<dbReference type="PANTHER" id="PTHR44591:SF3">
    <property type="entry name" value="RESPONSE REGULATORY DOMAIN-CONTAINING PROTEIN"/>
    <property type="match status" value="1"/>
</dbReference>
<dbReference type="InterPro" id="IPR011006">
    <property type="entry name" value="CheY-like_superfamily"/>
</dbReference>
<feature type="domain" description="Response regulatory" evidence="4">
    <location>
        <begin position="310"/>
        <end position="426"/>
    </location>
</feature>
<evidence type="ECO:0000256" key="3">
    <source>
        <dbReference type="PROSITE-ProRule" id="PRU00169"/>
    </source>
</evidence>
<keyword evidence="1 3" id="KW-0597">Phosphoprotein</keyword>
<dbReference type="SMART" id="SM00448">
    <property type="entry name" value="REC"/>
    <property type="match status" value="1"/>
</dbReference>
<dbReference type="EMBL" id="JADEWC010000003">
    <property type="protein sequence ID" value="MBE9221429.1"/>
    <property type="molecule type" value="Genomic_DNA"/>
</dbReference>
<dbReference type="InterPro" id="IPR024186">
    <property type="entry name" value="Sig_transdc_resp-reg_PatA"/>
</dbReference>
<keyword evidence="6" id="KW-1185">Reference proteome</keyword>
<comment type="caution">
    <text evidence="5">The sequence shown here is derived from an EMBL/GenBank/DDBJ whole genome shotgun (WGS) entry which is preliminary data.</text>
</comment>
<dbReference type="SUPFAM" id="SSF52172">
    <property type="entry name" value="CheY-like"/>
    <property type="match status" value="1"/>
</dbReference>
<name>A0ABR9V0L9_9CHRO</name>
<evidence type="ECO:0000256" key="1">
    <source>
        <dbReference type="ARBA" id="ARBA00022553"/>
    </source>
</evidence>
<proteinExistence type="evidence at transcript level"/>
<evidence type="ECO:0000256" key="2">
    <source>
        <dbReference type="PIRNR" id="PIRNR005897"/>
    </source>
</evidence>
<dbReference type="InterPro" id="IPR025497">
    <property type="entry name" value="PatA-like_N"/>
</dbReference>
<comment type="function">
    <text evidence="2">Controls heterocyst pattern formation.</text>
</comment>
<keyword evidence="2" id="KW-0902">Two-component regulatory system</keyword>
<accession>A0ABR9V0L9</accession>
<organism evidence="5 6">
    <name type="scientific">Cyanobacterium stanieri LEGE 03274</name>
    <dbReference type="NCBI Taxonomy" id="1828756"/>
    <lineage>
        <taxon>Bacteria</taxon>
        <taxon>Bacillati</taxon>
        <taxon>Cyanobacteriota</taxon>
        <taxon>Cyanophyceae</taxon>
        <taxon>Oscillatoriophycideae</taxon>
        <taxon>Chroococcales</taxon>
        <taxon>Geminocystaceae</taxon>
        <taxon>Cyanobacterium</taxon>
    </lineage>
</organism>
<feature type="modified residue" description="4-aspartylphosphate" evidence="3">
    <location>
        <position position="359"/>
    </location>
</feature>
<dbReference type="Proteomes" id="UP000654604">
    <property type="component" value="Unassembled WGS sequence"/>
</dbReference>
<gene>
    <name evidence="5" type="ORF">IQ215_01845</name>
</gene>
<dbReference type="InterPro" id="IPR050595">
    <property type="entry name" value="Bact_response_regulator"/>
</dbReference>
<reference evidence="5 6" key="1">
    <citation type="submission" date="2020-10" db="EMBL/GenBank/DDBJ databases">
        <authorList>
            <person name="Castelo-Branco R."/>
            <person name="Eusebio N."/>
            <person name="Adriana R."/>
            <person name="Vieira A."/>
            <person name="Brugerolle De Fraissinette N."/>
            <person name="Rezende De Castro R."/>
            <person name="Schneider M.P."/>
            <person name="Vasconcelos V."/>
            <person name="Leao P.N."/>
        </authorList>
    </citation>
    <scope>NUCLEOTIDE SEQUENCE [LARGE SCALE GENOMIC DNA]</scope>
    <source>
        <strain evidence="5 6">LEGE 03274</strain>
    </source>
</reference>
<dbReference type="PIRSF" id="PIRSF005897">
    <property type="entry name" value="RR_PatA"/>
    <property type="match status" value="1"/>
</dbReference>
<dbReference type="Pfam" id="PF00072">
    <property type="entry name" value="Response_reg"/>
    <property type="match status" value="1"/>
</dbReference>
<protein>
    <recommendedName>
        <fullName evidence="2">Protein PatA</fullName>
    </recommendedName>
</protein>
<evidence type="ECO:0000259" key="4">
    <source>
        <dbReference type="PROSITE" id="PS50110"/>
    </source>
</evidence>
<dbReference type="PROSITE" id="PS50110">
    <property type="entry name" value="RESPONSE_REGULATORY"/>
    <property type="match status" value="1"/>
</dbReference>